<accession>A0A9P3G3C6</accession>
<feature type="region of interest" description="Disordered" evidence="1">
    <location>
        <begin position="1"/>
        <end position="20"/>
    </location>
</feature>
<evidence type="ECO:0000313" key="3">
    <source>
        <dbReference type="Proteomes" id="UP000703269"/>
    </source>
</evidence>
<name>A0A9P3G3C6_9APHY</name>
<reference evidence="2 3" key="1">
    <citation type="submission" date="2021-08" db="EMBL/GenBank/DDBJ databases">
        <title>Draft Genome Sequence of Phanerochaete sordida strain YK-624.</title>
        <authorList>
            <person name="Mori T."/>
            <person name="Dohra H."/>
            <person name="Suzuki T."/>
            <person name="Kawagishi H."/>
            <person name="Hirai H."/>
        </authorList>
    </citation>
    <scope>NUCLEOTIDE SEQUENCE [LARGE SCALE GENOMIC DNA]</scope>
    <source>
        <strain evidence="2 3">YK-624</strain>
    </source>
</reference>
<protein>
    <submittedName>
        <fullName evidence="2">Uncharacterized protein</fullName>
    </submittedName>
</protein>
<evidence type="ECO:0000313" key="2">
    <source>
        <dbReference type="EMBL" id="GJE88338.1"/>
    </source>
</evidence>
<organism evidence="2 3">
    <name type="scientific">Phanerochaete sordida</name>
    <dbReference type="NCBI Taxonomy" id="48140"/>
    <lineage>
        <taxon>Eukaryota</taxon>
        <taxon>Fungi</taxon>
        <taxon>Dikarya</taxon>
        <taxon>Basidiomycota</taxon>
        <taxon>Agaricomycotina</taxon>
        <taxon>Agaricomycetes</taxon>
        <taxon>Polyporales</taxon>
        <taxon>Phanerochaetaceae</taxon>
        <taxon>Phanerochaete</taxon>
    </lineage>
</organism>
<evidence type="ECO:0000256" key="1">
    <source>
        <dbReference type="SAM" id="MobiDB-lite"/>
    </source>
</evidence>
<dbReference type="Proteomes" id="UP000703269">
    <property type="component" value="Unassembled WGS sequence"/>
</dbReference>
<sequence length="150" mass="16227">MGAVRRTESSGRTARARTTKKWPGLWSSSMCACSMLSAEVGAERRRRRCEDPEGLIAEWGVRNNMHKAMEVMFCGDPGRCSVPDSARCAPARLRTLGPASGHLHRRAGPHRDLGPVERVSSTSSRRDGPAAGSAYPATRSQRTSTPPPGK</sequence>
<proteinExistence type="predicted"/>
<dbReference type="AlphaFoldDB" id="A0A9P3G3C6"/>
<dbReference type="EMBL" id="BPQB01000009">
    <property type="protein sequence ID" value="GJE88338.1"/>
    <property type="molecule type" value="Genomic_DNA"/>
</dbReference>
<keyword evidence="3" id="KW-1185">Reference proteome</keyword>
<gene>
    <name evidence="2" type="ORF">PsYK624_044210</name>
</gene>
<feature type="region of interest" description="Disordered" evidence="1">
    <location>
        <begin position="96"/>
        <end position="150"/>
    </location>
</feature>
<dbReference type="PROSITE" id="PS51257">
    <property type="entry name" value="PROKAR_LIPOPROTEIN"/>
    <property type="match status" value="1"/>
</dbReference>
<comment type="caution">
    <text evidence="2">The sequence shown here is derived from an EMBL/GenBank/DDBJ whole genome shotgun (WGS) entry which is preliminary data.</text>
</comment>